<dbReference type="Gene3D" id="3.20.20.70">
    <property type="entry name" value="Aldolase class I"/>
    <property type="match status" value="1"/>
</dbReference>
<comment type="caution">
    <text evidence="4">The sequence shown here is derived from an EMBL/GenBank/DDBJ whole genome shotgun (WGS) entry which is preliminary data.</text>
</comment>
<dbReference type="InterPro" id="IPR013785">
    <property type="entry name" value="Aldolase_TIM"/>
</dbReference>
<keyword evidence="2" id="KW-0560">Oxidoreductase</keyword>
<dbReference type="PANTHER" id="PTHR43656">
    <property type="entry name" value="BINDING OXIDOREDUCTASE, PUTATIVE (AFU_ORTHOLOGUE AFUA_2G08260)-RELATED"/>
    <property type="match status" value="1"/>
</dbReference>
<evidence type="ECO:0000256" key="2">
    <source>
        <dbReference type="ARBA" id="ARBA00023002"/>
    </source>
</evidence>
<gene>
    <name evidence="4" type="ORF">OQZ29_10130</name>
</gene>
<dbReference type="PANTHER" id="PTHR43656:SF2">
    <property type="entry name" value="BINDING OXIDOREDUCTASE, PUTATIVE (AFU_ORTHOLOGUE AFUA_2G08260)-RELATED"/>
    <property type="match status" value="1"/>
</dbReference>
<keyword evidence="5" id="KW-1185">Reference proteome</keyword>
<name>A0A9X3I8U0_9SPHI</name>
<dbReference type="EMBL" id="JAPJUH010000003">
    <property type="protein sequence ID" value="MCX3265106.1"/>
    <property type="molecule type" value="Genomic_DNA"/>
</dbReference>
<dbReference type="GO" id="GO:0010181">
    <property type="term" value="F:FMN binding"/>
    <property type="evidence" value="ECO:0007669"/>
    <property type="project" value="InterPro"/>
</dbReference>
<dbReference type="RefSeq" id="WP_010602371.1">
    <property type="nucleotide sequence ID" value="NZ_JAPJUH010000003.1"/>
</dbReference>
<accession>A0A9X3I8U0</accession>
<evidence type="ECO:0000313" key="5">
    <source>
        <dbReference type="Proteomes" id="UP001142592"/>
    </source>
</evidence>
<dbReference type="InterPro" id="IPR051799">
    <property type="entry name" value="NADH_flavin_oxidoreductase"/>
</dbReference>
<dbReference type="Proteomes" id="UP001142592">
    <property type="component" value="Unassembled WGS sequence"/>
</dbReference>
<protein>
    <recommendedName>
        <fullName evidence="3">NADH:flavin oxidoreductase/NADH oxidase N-terminal domain-containing protein</fullName>
    </recommendedName>
</protein>
<dbReference type="SUPFAM" id="SSF51395">
    <property type="entry name" value="FMN-linked oxidoreductases"/>
    <property type="match status" value="1"/>
</dbReference>
<dbReference type="Pfam" id="PF00724">
    <property type="entry name" value="Oxidored_FMN"/>
    <property type="match status" value="1"/>
</dbReference>
<evidence type="ECO:0000313" key="4">
    <source>
        <dbReference type="EMBL" id="MCX3265106.1"/>
    </source>
</evidence>
<evidence type="ECO:0000259" key="3">
    <source>
        <dbReference type="Pfam" id="PF00724"/>
    </source>
</evidence>
<reference evidence="4" key="1">
    <citation type="submission" date="2022-11" db="EMBL/GenBank/DDBJ databases">
        <authorList>
            <person name="Graham C."/>
            <person name="Newman J.D."/>
        </authorList>
    </citation>
    <scope>NUCLEOTIDE SEQUENCE</scope>
    <source>
        <strain evidence="4">DSM 19486</strain>
    </source>
</reference>
<evidence type="ECO:0000256" key="1">
    <source>
        <dbReference type="ARBA" id="ARBA00022630"/>
    </source>
</evidence>
<proteinExistence type="predicted"/>
<keyword evidence="1" id="KW-0285">Flavoprotein</keyword>
<dbReference type="InterPro" id="IPR001155">
    <property type="entry name" value="OxRdtase_FMN_N"/>
</dbReference>
<dbReference type="GO" id="GO:0016491">
    <property type="term" value="F:oxidoreductase activity"/>
    <property type="evidence" value="ECO:0007669"/>
    <property type="project" value="UniProtKB-KW"/>
</dbReference>
<feature type="domain" description="NADH:flavin oxidoreductase/NADH oxidase N-terminal" evidence="3">
    <location>
        <begin position="31"/>
        <end position="182"/>
    </location>
</feature>
<dbReference type="AlphaFoldDB" id="A0A9X3I8U0"/>
<organism evidence="4 5">
    <name type="scientific">Pedobacter agri</name>
    <dbReference type="NCBI Taxonomy" id="454586"/>
    <lineage>
        <taxon>Bacteria</taxon>
        <taxon>Pseudomonadati</taxon>
        <taxon>Bacteroidota</taxon>
        <taxon>Sphingobacteriia</taxon>
        <taxon>Sphingobacteriales</taxon>
        <taxon>Sphingobacteriaceae</taxon>
        <taxon>Pedobacter</taxon>
    </lineage>
</organism>
<sequence length="351" mass="40208">MLEEIIIKSHSIPSPFYFAPINTGLVLDGRPTDDLISFHKRKSSKFVGINYVGNIALSKSHVTNKNTLYISDDMSNFSKLAFEIKNSGSLPGAQIACYNSEYIPNFKFKHKNKSNYFEIVKNEVATLSHFEINKIIDLFATGIRKLVKNGFSVIQIHGAHGYFLNSFFSKTMNKRKDEYGNDSLLILKKIIEKISDILQYFILDLRISLFEEKILQKLSKENKTFLNSLYDIVELDMISISNGFYNVDKNLIYPGKSFGDNFMVKILDNFLDDKTGKVWNISGNIRDLNSLPLDKKHISYSVGRPIIADNEFISKYFNDSSTINECTYDNRCHYYSRGLACIECPVNKSLF</sequence>